<keyword evidence="1" id="KW-0472">Membrane</keyword>
<keyword evidence="3" id="KW-1185">Reference proteome</keyword>
<dbReference type="AlphaFoldDB" id="A0A6B8VY64"/>
<dbReference type="Proteomes" id="UP000425178">
    <property type="component" value="Chromosome"/>
</dbReference>
<accession>A0A6B8VY64</accession>
<reference evidence="2 3" key="1">
    <citation type="journal article" date="2021" name="Int. J. Syst. Evol. Microbiol.">
        <title>Classification of three corynebacterial strains isolated from a small paddock in North Rhine-Westphalia: proposal of &lt;i&gt;Corynebacterium kalinowskii&lt;/i&gt; sp. nov., &lt;i&gt;Corynebacterium comes&lt;/i&gt; sp. nov. and &lt;i&gt;Corynebacterium occultum&lt;/i&gt; sp. nov.</title>
        <authorList>
            <person name="Schaffert L."/>
            <person name="Ruwe M."/>
            <person name="Milse J."/>
            <person name="Hanuschka K."/>
            <person name="Ortseifen V."/>
            <person name="Droste J."/>
            <person name="Brandt D."/>
            <person name="Schl L."/>
            <person name="Kutter Y."/>
            <person name="Vinke S."/>
            <person name="Vieh P."/>
            <person name="Jacob L."/>
            <person name="L N.C."/>
            <person name="Schulte-Berndt E."/>
            <person name="Hain C."/>
            <person name="Linder M."/>
            <person name="Schmidt P."/>
            <person name="Wollenschl L."/>
            <person name="Luttermann T."/>
            <person name="Thieme E."/>
            <person name="Hassa J."/>
            <person name="Haak M."/>
            <person name="Wittchen M."/>
            <person name="Mentz A."/>
            <person name="Persicke M."/>
            <person name="Busche T."/>
            <person name="R C."/>
        </authorList>
    </citation>
    <scope>NUCLEOTIDE SEQUENCE [LARGE SCALE GENOMIC DNA]</scope>
    <source>
        <strain evidence="2 3">2019</strain>
    </source>
</reference>
<feature type="transmembrane region" description="Helical" evidence="1">
    <location>
        <begin position="194"/>
        <end position="213"/>
    </location>
</feature>
<dbReference type="KEGG" id="ccoe:CETAM_03435"/>
<evidence type="ECO:0000313" key="3">
    <source>
        <dbReference type="Proteomes" id="UP000425178"/>
    </source>
</evidence>
<protein>
    <submittedName>
        <fullName evidence="2">Uncharacterized protein</fullName>
    </submittedName>
</protein>
<organism evidence="2 3">
    <name type="scientific">Corynebacterium comes</name>
    <dbReference type="NCBI Taxonomy" id="2675218"/>
    <lineage>
        <taxon>Bacteria</taxon>
        <taxon>Bacillati</taxon>
        <taxon>Actinomycetota</taxon>
        <taxon>Actinomycetes</taxon>
        <taxon>Mycobacteriales</taxon>
        <taxon>Corynebacteriaceae</taxon>
        <taxon>Corynebacterium</taxon>
    </lineage>
</organism>
<evidence type="ECO:0000256" key="1">
    <source>
        <dbReference type="SAM" id="Phobius"/>
    </source>
</evidence>
<sequence length="214" mass="22362">MSWSLGLSVGPGGVGSAVASDEGGVRLTGTFPTTGDAVRAALRENDGPPARVTLVHPSGVTMRELRSEIGDLALAGVPDDNAQLRADVEVLSALTGNHVLLIDADRDLLAAHPGRTEPFDPARLAALVAREPGEVTVALTGHPETRDRYHVEARDYAPMLVERPALAGLALQIPATSVLVTMPRTAGALRTRTPIPPVLIAIPVLAIILLLLLL</sequence>
<name>A0A6B8VY64_9CORY</name>
<dbReference type="EMBL" id="CP046453">
    <property type="protein sequence ID" value="QGU03965.1"/>
    <property type="molecule type" value="Genomic_DNA"/>
</dbReference>
<proteinExistence type="predicted"/>
<keyword evidence="1" id="KW-0812">Transmembrane</keyword>
<dbReference type="RefSeq" id="WP_156227087.1">
    <property type="nucleotide sequence ID" value="NZ_CP046453.1"/>
</dbReference>
<gene>
    <name evidence="2" type="ORF">CETAM_03435</name>
</gene>
<keyword evidence="1" id="KW-1133">Transmembrane helix</keyword>
<evidence type="ECO:0000313" key="2">
    <source>
        <dbReference type="EMBL" id="QGU03965.1"/>
    </source>
</evidence>